<dbReference type="EMBL" id="VWOX01000021">
    <property type="protein sequence ID" value="KAA5539185.1"/>
    <property type="molecule type" value="Genomic_DNA"/>
</dbReference>
<gene>
    <name evidence="1" type="ORF">FYK55_25020</name>
</gene>
<accession>A0A5M6D228</accession>
<name>A0A5M6D228_9BACT</name>
<dbReference type="Proteomes" id="UP000324479">
    <property type="component" value="Unassembled WGS sequence"/>
</dbReference>
<keyword evidence="2" id="KW-1185">Reference proteome</keyword>
<evidence type="ECO:0000313" key="2">
    <source>
        <dbReference type="Proteomes" id="UP000324479"/>
    </source>
</evidence>
<protein>
    <submittedName>
        <fullName evidence="1">Uncharacterized protein</fullName>
    </submittedName>
</protein>
<proteinExistence type="predicted"/>
<comment type="caution">
    <text evidence="1">The sequence shown here is derived from an EMBL/GenBank/DDBJ whole genome shotgun (WGS) entry which is preliminary data.</text>
</comment>
<dbReference type="RefSeq" id="WP_150079378.1">
    <property type="nucleotide sequence ID" value="NZ_VWOX01000021.1"/>
</dbReference>
<dbReference type="AlphaFoldDB" id="A0A5M6D228"/>
<reference evidence="1 2" key="1">
    <citation type="submission" date="2019-08" db="EMBL/GenBank/DDBJ databases">
        <authorList>
            <person name="Dhanesh K."/>
            <person name="Kumar G."/>
            <person name="Sasikala C."/>
            <person name="Venkata Ramana C."/>
        </authorList>
    </citation>
    <scope>NUCLEOTIDE SEQUENCE [LARGE SCALE GENOMIC DNA]</scope>
    <source>
        <strain evidence="1 2">JC645</strain>
    </source>
</reference>
<evidence type="ECO:0000313" key="1">
    <source>
        <dbReference type="EMBL" id="KAA5539185.1"/>
    </source>
</evidence>
<sequence length="1089" mass="122291">MLLPFSSSAGRGFCLLLAITISDCLAGDEWQVESTTHANLGEGSRSQVYEGTVALPAGGLWRALAQESEVEIRELYLTPTQPARLMQLGDRMYAALEDRQLRYGQWDIRYGFEACRQFAQEHQGVGPKSIEELAKDKRWEYLSTNWANKRRQINEFDDLVGETDLEGPTVHLIPSVKFEFAPPETQPNGRQEAQTPREEERWFVPEADRAVLAIELRPFVDDGKHWVLYTDGDCQRVQIDPDLVDSQQVRIRPVINREQLTVDSDQPKWDYRIVLVTTDDVGAPLRLKVFNQVLGKNATIRWDVGDRSESKSTNLRNALSDSRKFAWQPYLLAGSGGVLDVWMQNGQQQIDEVPQRSSSTFSILGGRAAIEETLQLQNLIVGSSEDAESVDVDSLPSVEVKSHPFEQMLDGHPGGDLEMAKYVPPDRFFVYVGKPETLPALLDSGAPFIASMGTALTKNCLQYNLEARYLARLGMSRDWLDAVLASGMTSEMALFTPDLFFIDGTDLTVVAKLAQPQLLQRMLTLLGASQLQSDSIVELPTVDGQPAYLALRDDLLFASTNRDELQRSLHLREQNGEGSLGASTEFRYMLTKLDVTDSTRLYAYLSDPFVRRLVGPRVKIGQRRRVIAKAKMETLAAEALHARLDGYGMPESLSALKNNDQLPQNWSNDDLSLEATGIVRSEHYDTLRRMRTLPEVPLKNVTPQEAEAYRRYVDNYSSYWRRFFDPIGIRLDEVGRNQLELSTFILPLVDNSIYNGLRMVLSDQENGEPLSVPIVQPTPVLQFSGNLREQAWQQIAGNFSEFFTRYSGASSAMLDDFGPSVHVAIFDADPIIAMGSGDVFGAFGGNVLRGGGSEMLMVPVALSVLTRPCSIMVETKSPQRTAQYLRQAALTGIGAERRDRDLNVSFYQVDDRDEWVWTLDVFGVVKLRYGLEVVGNYLVIRNIPWSSDDRVVSVAPAELNGAVLQANPAACKLQLPGLFAAASDANRQAVMSGLGRLYPFMLSGAGSVEQASAEHQRMFGFYPRQFADDRWEWKDFRMVSAKYGEPLRQRQPAFDPEQPFGMMNRIDSIELNMQFEEDGLRSTVRWRLR</sequence>
<organism evidence="1 2">
    <name type="scientific">Roseiconus nitratireducens</name>
    <dbReference type="NCBI Taxonomy" id="2605748"/>
    <lineage>
        <taxon>Bacteria</taxon>
        <taxon>Pseudomonadati</taxon>
        <taxon>Planctomycetota</taxon>
        <taxon>Planctomycetia</taxon>
        <taxon>Pirellulales</taxon>
        <taxon>Pirellulaceae</taxon>
        <taxon>Roseiconus</taxon>
    </lineage>
</organism>